<gene>
    <name evidence="1" type="ORF">LCGC14_0732840</name>
</gene>
<accession>A0A0F9Q933</accession>
<dbReference type="EMBL" id="LAZR01001702">
    <property type="protein sequence ID" value="KKN40495.1"/>
    <property type="molecule type" value="Genomic_DNA"/>
</dbReference>
<protein>
    <submittedName>
        <fullName evidence="1">Uncharacterized protein</fullName>
    </submittedName>
</protein>
<organism evidence="1">
    <name type="scientific">marine sediment metagenome</name>
    <dbReference type="NCBI Taxonomy" id="412755"/>
    <lineage>
        <taxon>unclassified sequences</taxon>
        <taxon>metagenomes</taxon>
        <taxon>ecological metagenomes</taxon>
    </lineage>
</organism>
<evidence type="ECO:0000313" key="1">
    <source>
        <dbReference type="EMBL" id="KKN40495.1"/>
    </source>
</evidence>
<proteinExistence type="predicted"/>
<comment type="caution">
    <text evidence="1">The sequence shown here is derived from an EMBL/GenBank/DDBJ whole genome shotgun (WGS) entry which is preliminary data.</text>
</comment>
<reference evidence="1" key="1">
    <citation type="journal article" date="2015" name="Nature">
        <title>Complex archaea that bridge the gap between prokaryotes and eukaryotes.</title>
        <authorList>
            <person name="Spang A."/>
            <person name="Saw J.H."/>
            <person name="Jorgensen S.L."/>
            <person name="Zaremba-Niedzwiedzka K."/>
            <person name="Martijn J."/>
            <person name="Lind A.E."/>
            <person name="van Eijk R."/>
            <person name="Schleper C."/>
            <person name="Guy L."/>
            <person name="Ettema T.J."/>
        </authorList>
    </citation>
    <scope>NUCLEOTIDE SEQUENCE</scope>
</reference>
<dbReference type="AlphaFoldDB" id="A0A0F9Q933"/>
<sequence length="106" mass="12007">MEQIINCRRCGRPCRPGEGNPKSRPFRRASQGLCLNCAITNFFKTTEPLSSILEGIMYKTDERILLSPAIQEQVGRIMEAGNCDAPVEEIDWPTVVEQWDLPMPKL</sequence>
<name>A0A0F9Q933_9ZZZZ</name>